<dbReference type="RefSeq" id="NP_998109.2">
    <property type="nucleotide sequence ID" value="NM_212944.2"/>
</dbReference>
<feature type="domain" description="EXPERA" evidence="9">
    <location>
        <begin position="60"/>
        <end position="185"/>
    </location>
</feature>
<dbReference type="Proteomes" id="UP000000437">
    <property type="component" value="Chromosome 2"/>
</dbReference>
<evidence type="ECO:0000256" key="4">
    <source>
        <dbReference type="ARBA" id="ARBA00022989"/>
    </source>
</evidence>
<evidence type="ECO:0000256" key="2">
    <source>
        <dbReference type="ARBA" id="ARBA00022692"/>
    </source>
</evidence>
<feature type="transmembrane region" description="Helical" evidence="8">
    <location>
        <begin position="102"/>
        <end position="127"/>
    </location>
</feature>
<dbReference type="GO" id="GO:0016020">
    <property type="term" value="C:membrane"/>
    <property type="evidence" value="ECO:0007669"/>
    <property type="project" value="UniProtKB-UniRule"/>
</dbReference>
<feature type="transmembrane region" description="Helical" evidence="8">
    <location>
        <begin position="7"/>
        <end position="28"/>
    </location>
</feature>
<dbReference type="Pfam" id="PF26083">
    <property type="entry name" value="TM_Tm6sf2"/>
    <property type="match status" value="1"/>
</dbReference>
<evidence type="ECO:0000256" key="7">
    <source>
        <dbReference type="PROSITE-ProRule" id="PRU01087"/>
    </source>
</evidence>
<feature type="domain" description="EXPERA" evidence="9">
    <location>
        <begin position="216"/>
        <end position="350"/>
    </location>
</feature>
<dbReference type="InterPro" id="IPR059044">
    <property type="entry name" value="TM_Tm6sf1/2"/>
</dbReference>
<feature type="transmembrane region" description="Helical" evidence="8">
    <location>
        <begin position="34"/>
        <end position="52"/>
    </location>
</feature>
<comment type="subcellular location">
    <subcellularLocation>
        <location evidence="1">Endomembrane system</location>
        <topology evidence="1">Multi-pass membrane protein</topology>
    </subcellularLocation>
</comment>
<dbReference type="GeneID" id="405880"/>
<feature type="transmembrane region" description="Helical" evidence="8">
    <location>
        <begin position="139"/>
        <end position="161"/>
    </location>
</feature>
<dbReference type="AlphaFoldDB" id="A0A8N1TQE5"/>
<name>A0A8N1TQE5_DANRE</name>
<accession>A0A8N1TQE5</accession>
<evidence type="ECO:0000256" key="1">
    <source>
        <dbReference type="ARBA" id="ARBA00004127"/>
    </source>
</evidence>
<evidence type="ECO:0000313" key="12">
    <source>
        <dbReference type="ZFIN" id="ZDB-GENE-040426-2362"/>
    </source>
</evidence>
<keyword evidence="3" id="KW-0677">Repeat</keyword>
<keyword evidence="5 7" id="KW-0472">Membrane</keyword>
<dbReference type="CTD" id="405880"/>
<dbReference type="AGR" id="ZFIN:ZDB-GENE-040426-2362"/>
<keyword evidence="10" id="KW-1185">Reference proteome</keyword>
<keyword evidence="4 7" id="KW-1133">Transmembrane helix</keyword>
<evidence type="ECO:0000256" key="8">
    <source>
        <dbReference type="SAM" id="Phobius"/>
    </source>
</evidence>
<dbReference type="InterPro" id="IPR033118">
    <property type="entry name" value="EXPERA"/>
</dbReference>
<feature type="transmembrane region" description="Helical" evidence="8">
    <location>
        <begin position="211"/>
        <end position="230"/>
    </location>
</feature>
<feature type="transmembrane region" description="Helical" evidence="8">
    <location>
        <begin position="335"/>
        <end position="355"/>
    </location>
</feature>
<reference evidence="11" key="3">
    <citation type="submission" date="2025-08" db="UniProtKB">
        <authorList>
            <consortium name="RefSeq"/>
        </authorList>
    </citation>
    <scope>IDENTIFICATION</scope>
    <source>
        <strain evidence="11">Tuebingen</strain>
    </source>
</reference>
<dbReference type="GO" id="GO:0012505">
    <property type="term" value="C:endomembrane system"/>
    <property type="evidence" value="ECO:0007669"/>
    <property type="project" value="UniProtKB-SubCell"/>
</dbReference>
<evidence type="ECO:0000259" key="9">
    <source>
        <dbReference type="PROSITE" id="PS51751"/>
    </source>
</evidence>
<dbReference type="InterPro" id="IPR047195">
    <property type="entry name" value="TM6SF1-like"/>
</dbReference>
<evidence type="ECO:0000313" key="10">
    <source>
        <dbReference type="Proteomes" id="UP000000437"/>
    </source>
</evidence>
<dbReference type="CDD" id="cd21106">
    <property type="entry name" value="TM6SF1-like"/>
    <property type="match status" value="1"/>
</dbReference>
<sequence>MDFPPEISVFLLSLTAPVILYTINHVPFLQDPQVMLTIGITVLTTIFLLANLSVKSKKSTDPLFYVFALFSFTSVVSITNALQQDGFIKGFMDFYISKAEPYLNTAHGVMMSYWDGVIHYCLLLFMIHCMSEGKPFRSLGLLWAGSMITSQIVVISGVIVGKYGKNLVPALCRHGPALLLSIWAAVRLFNRPRELSIIPADQLQQEQKKTLLSRPVDLLLTLGLLGNMAFNAFRGFVVLECSLDLCFSYIYQYEPYMKDSVGFPKVTMLVLLFYVFPLLFACVYGLHTPGCTWMLDWTLVLAGAVAQTQWTHLGASLHSRTPFTYRIPKDEWRTVVLLNLLTVALPVLLALRCYAKQSFFIRVHPEEQTRNGKKNN</sequence>
<reference evidence="11" key="2">
    <citation type="journal article" date="2011" name="Brief. Bioinform.">
        <title>Phylogenetic-based propagation of functional annotations within the Gene Ontology consortium.</title>
        <authorList>
            <person name="Gaudet P."/>
            <person name="Livstone M.S."/>
            <person name="Lewis S.E."/>
            <person name="Thomas P.D."/>
        </authorList>
    </citation>
    <scope>NUCLEOTIDE SEQUENCE</scope>
    <source>
        <strain evidence="11">Tuebingen</strain>
    </source>
</reference>
<proteinExistence type="inferred from homology"/>
<feature type="transmembrane region" description="Helical" evidence="8">
    <location>
        <begin position="64"/>
        <end position="82"/>
    </location>
</feature>
<dbReference type="ZFIN" id="ZDB-GENE-040426-2362">
    <property type="gene designation" value="tm6sf2a"/>
</dbReference>
<dbReference type="KEGG" id="dre:405880"/>
<evidence type="ECO:0000313" key="11">
    <source>
        <dbReference type="RefSeq" id="NP_998109.2"/>
    </source>
</evidence>
<organism evidence="10 11">
    <name type="scientific">Danio rerio</name>
    <name type="common">Zebrafish</name>
    <name type="synonym">Brachydanio rerio</name>
    <dbReference type="NCBI Taxonomy" id="7955"/>
    <lineage>
        <taxon>Eukaryota</taxon>
        <taxon>Metazoa</taxon>
        <taxon>Chordata</taxon>
        <taxon>Craniata</taxon>
        <taxon>Vertebrata</taxon>
        <taxon>Euteleostomi</taxon>
        <taxon>Actinopterygii</taxon>
        <taxon>Neopterygii</taxon>
        <taxon>Teleostei</taxon>
        <taxon>Ostariophysi</taxon>
        <taxon>Cypriniformes</taxon>
        <taxon>Danionidae</taxon>
        <taxon>Danioninae</taxon>
        <taxon>Danio</taxon>
    </lineage>
</organism>
<evidence type="ECO:0000256" key="3">
    <source>
        <dbReference type="ARBA" id="ARBA00022737"/>
    </source>
</evidence>
<keyword evidence="2 7" id="KW-0812">Transmembrane</keyword>
<evidence type="ECO:0000256" key="5">
    <source>
        <dbReference type="ARBA" id="ARBA00023136"/>
    </source>
</evidence>
<dbReference type="PANTHER" id="PTHR14568:SF9">
    <property type="entry name" value="TRANSMEMBRANE 6 SUPERFAMILY MEMBER 2"/>
    <property type="match status" value="1"/>
</dbReference>
<dbReference type="PANTHER" id="PTHR14568">
    <property type="entry name" value="TRANSMEMBRANE SUPERFAMILY 6 MEMBER 1/2"/>
    <property type="match status" value="1"/>
</dbReference>
<dbReference type="PROSITE" id="PS51751">
    <property type="entry name" value="EXPERA"/>
    <property type="match status" value="2"/>
</dbReference>
<feature type="transmembrane region" description="Helical" evidence="8">
    <location>
        <begin position="266"/>
        <end position="287"/>
    </location>
</feature>
<evidence type="ECO:0000256" key="6">
    <source>
        <dbReference type="ARBA" id="ARBA00034760"/>
    </source>
</evidence>
<protein>
    <submittedName>
        <fullName evidence="11">Uncharacterized protein LOC405880</fullName>
    </submittedName>
</protein>
<reference evidence="11" key="1">
    <citation type="journal article" date="2002" name="Proc. Natl. Acad. Sci. U.S.A.">
        <title>Generation and initial analysis of more than 15,000 full-length human and mouse cDNA sequences.</title>
        <authorList>
            <consortium name="Mammalian Gene Collection Program Team"/>
            <person name="Strausberg R.L."/>
            <person name="Feingold E.A."/>
            <person name="Grouse L.H."/>
            <person name="Derge J.G."/>
            <person name="Klausner R.D."/>
            <person name="Collins F.S."/>
            <person name="Wagner L."/>
            <person name="Shenmen C.M."/>
            <person name="Schuler G.D."/>
            <person name="Altschul S.F."/>
            <person name="Zeeberg B."/>
            <person name="Buetow K.H."/>
            <person name="Schaefer C.F."/>
            <person name="Bhat N.K."/>
            <person name="Hopkins R.F."/>
            <person name="Jordan H."/>
            <person name="Moore T."/>
            <person name="Max S.I."/>
            <person name="Wang J."/>
            <person name="Hsieh F."/>
            <person name="Diatchenko L."/>
            <person name="Marusina K."/>
            <person name="Farmer A.A."/>
            <person name="Rubin G.M."/>
            <person name="Hong L."/>
            <person name="Stapleton M."/>
            <person name="Soares M.B."/>
            <person name="Bonaldo M.F."/>
            <person name="Casavant T.L."/>
            <person name="Scheetz T.E."/>
            <person name="Brownstein M.J."/>
            <person name="Usdin T.B."/>
            <person name="Toshiyuki S."/>
            <person name="Carninci P."/>
            <person name="Prange C."/>
            <person name="Raha S.S."/>
            <person name="Loquellano N.A."/>
            <person name="Peters G.J."/>
            <person name="Abramson R.D."/>
            <person name="Mullahy S.J."/>
            <person name="Bosak S.A."/>
            <person name="McEwan P.J."/>
            <person name="McKernan K.J."/>
            <person name="Malek J.A."/>
            <person name="Gunaratne P.H."/>
            <person name="Richards S."/>
            <person name="Worley K.C."/>
            <person name="Hale S."/>
            <person name="Garcia A.M."/>
            <person name="Gay L.J."/>
            <person name="Hulyk S.W."/>
            <person name="Villalon D.K."/>
            <person name="Muzny D.M."/>
            <person name="Sodergren E.J."/>
            <person name="Lu X."/>
            <person name="Gibbs R.A."/>
            <person name="Fahey J."/>
            <person name="Helton E."/>
            <person name="Ketteman M."/>
            <person name="Madan A."/>
            <person name="Rodrigues S."/>
            <person name="Sanchez A."/>
            <person name="Whiting M."/>
            <person name="Madan A."/>
            <person name="Young A.C."/>
            <person name="Shevchenko Y."/>
            <person name="Bouffard G.G."/>
            <person name="Blakesley R.W."/>
            <person name="Touchman J.W."/>
            <person name="Green E.D."/>
            <person name="Dickson M.C."/>
            <person name="Rodriguez A.C."/>
            <person name="Grimwood J."/>
            <person name="Schmutz J."/>
            <person name="Myers R.M."/>
            <person name="Butterfield Y.S."/>
            <person name="Krzywinski M.I."/>
            <person name="Skalska U."/>
            <person name="Smailus D.E."/>
            <person name="Schnerch A."/>
            <person name="Schein J.E."/>
            <person name="Jones S.J."/>
            <person name="Marra M.A."/>
        </authorList>
    </citation>
    <scope>NUCLEOTIDE SEQUENCE</scope>
    <source>
        <strain evidence="11">Tuebingen</strain>
    </source>
</reference>
<comment type="similarity">
    <text evidence="6">Belongs to the TM6SF family.</text>
</comment>
<gene>
    <name evidence="11 12" type="primary">tm6sf2a</name>
    <name evidence="11" type="synonym">zgc:85843</name>
</gene>